<keyword evidence="5" id="KW-1185">Reference proteome</keyword>
<evidence type="ECO:0000256" key="3">
    <source>
        <dbReference type="PROSITE-ProRule" id="PRU00023"/>
    </source>
</evidence>
<dbReference type="PROSITE" id="PS50088">
    <property type="entry name" value="ANK_REPEAT"/>
    <property type="match status" value="1"/>
</dbReference>
<evidence type="ECO:0000313" key="5">
    <source>
        <dbReference type="Proteomes" id="UP000076096"/>
    </source>
</evidence>
<dbReference type="InterPro" id="IPR050745">
    <property type="entry name" value="Multifunctional_regulatory"/>
</dbReference>
<reference evidence="5" key="1">
    <citation type="submission" date="2016-04" db="EMBL/GenBank/DDBJ databases">
        <authorList>
            <person name="Zhang B."/>
        </authorList>
    </citation>
    <scope>NUCLEOTIDE SEQUENCE [LARGE SCALE GENOMIC DNA]</scope>
    <source>
        <strain evidence="5">S10</strain>
    </source>
</reference>
<dbReference type="InterPro" id="IPR045592">
    <property type="entry name" value="DUF6461"/>
</dbReference>
<dbReference type="InterPro" id="IPR002110">
    <property type="entry name" value="Ankyrin_rpt"/>
</dbReference>
<feature type="repeat" description="ANK" evidence="3">
    <location>
        <begin position="289"/>
        <end position="321"/>
    </location>
</feature>
<dbReference type="RefSeq" id="WP_062924681.1">
    <property type="nucleotide sequence ID" value="NZ_CP015098.1"/>
</dbReference>
<dbReference type="KEGG" id="stsi:A4E84_00835"/>
<keyword evidence="1" id="KW-0677">Repeat</keyword>
<dbReference type="InterPro" id="IPR036770">
    <property type="entry name" value="Ankyrin_rpt-contain_sf"/>
</dbReference>
<dbReference type="AlphaFoldDB" id="A0A143BSI3"/>
<evidence type="ECO:0000313" key="4">
    <source>
        <dbReference type="EMBL" id="AMW08207.1"/>
    </source>
</evidence>
<protein>
    <submittedName>
        <fullName evidence="4">Uncharacterized protein</fullName>
    </submittedName>
</protein>
<dbReference type="Gene3D" id="1.25.40.20">
    <property type="entry name" value="Ankyrin repeat-containing domain"/>
    <property type="match status" value="1"/>
</dbReference>
<dbReference type="SMART" id="SM00248">
    <property type="entry name" value="ANK"/>
    <property type="match status" value="2"/>
</dbReference>
<organism evidence="4 5">
    <name type="scientific">Streptomyces qaidamensis</name>
    <dbReference type="NCBI Taxonomy" id="1783515"/>
    <lineage>
        <taxon>Bacteria</taxon>
        <taxon>Bacillati</taxon>
        <taxon>Actinomycetota</taxon>
        <taxon>Actinomycetes</taxon>
        <taxon>Kitasatosporales</taxon>
        <taxon>Streptomycetaceae</taxon>
        <taxon>Streptomyces</taxon>
        <taxon>Streptomyces aurantiacus group</taxon>
    </lineage>
</organism>
<dbReference type="EMBL" id="CP015098">
    <property type="protein sequence ID" value="AMW08207.1"/>
    <property type="molecule type" value="Genomic_DNA"/>
</dbReference>
<keyword evidence="2 3" id="KW-0040">ANK repeat</keyword>
<proteinExistence type="predicted"/>
<dbReference type="Proteomes" id="UP000076096">
    <property type="component" value="Chromosome"/>
</dbReference>
<dbReference type="PANTHER" id="PTHR24189">
    <property type="entry name" value="MYOTROPHIN"/>
    <property type="match status" value="1"/>
</dbReference>
<name>A0A143BSI3_9ACTN</name>
<dbReference type="STRING" id="1783515.A4E84_00835"/>
<dbReference type="Pfam" id="PF20062">
    <property type="entry name" value="DUF6461"/>
    <property type="match status" value="1"/>
</dbReference>
<sequence>MGFFDDLVLPEEPAAERTVLVRLGPPEEDAGRYAPPVDWFAPVLLSQLEVLGAGPDTKVLLTGWSVWPQAATLHLAVFRRTRQHSAAAGRQSGLRVGLLFSDGRRVTSLDGTTDRRVEFTGPQGQVTVASTPQAVGLIPLDPGLHHPRRSLFKTDVDLYLAELPPAGEAQLVVEWPDEGIAETRTSVDVAALHAASTRALEVWPALEPPDPSEQPGAFGYVEVSGPPAFLAPPLTRHQRETLRRQEEARRRSVPRADWQQLGYQDWGDAALIRARLDAGAPPDARVGWRGTTPLHLTAEQGAAEAVAALVSHHAEVDARDDDGHTPLWYAACSVDEGSVRALIGAGADAWTPQSGPWSPGRLLLTTSLAPLVADLPGAVELTAEEAAAFTAADALIAAFGEQELWTEGLGVCFVTGLSEDEVIRRLGADPAQCPKADAEHAPFDPMDYDESLRYVGVTSVPGAPGGCAITQDGYMPSDDAVLRAISAGTAAYGMYFNPKGGTFGTLTRDGEIVEHEEIGLHPDSPDPATHWHFRFWQRRSTFPHDADTLAYACAAAGLRIHDGQEVADRRAPRRWVPLPSQLRR</sequence>
<dbReference type="PANTHER" id="PTHR24189:SF50">
    <property type="entry name" value="ANKYRIN REPEAT AND SOCS BOX PROTEIN 2"/>
    <property type="match status" value="1"/>
</dbReference>
<gene>
    <name evidence="4" type="ORF">A4E84_00835</name>
</gene>
<dbReference type="PROSITE" id="PS50297">
    <property type="entry name" value="ANK_REP_REGION"/>
    <property type="match status" value="1"/>
</dbReference>
<accession>A0A143BSI3</accession>
<evidence type="ECO:0000256" key="2">
    <source>
        <dbReference type="ARBA" id="ARBA00023043"/>
    </source>
</evidence>
<dbReference type="Pfam" id="PF12796">
    <property type="entry name" value="Ank_2"/>
    <property type="match status" value="1"/>
</dbReference>
<dbReference type="SUPFAM" id="SSF48403">
    <property type="entry name" value="Ankyrin repeat"/>
    <property type="match status" value="1"/>
</dbReference>
<evidence type="ECO:0000256" key="1">
    <source>
        <dbReference type="ARBA" id="ARBA00022737"/>
    </source>
</evidence>